<feature type="region of interest" description="Disordered" evidence="1">
    <location>
        <begin position="621"/>
        <end position="679"/>
    </location>
</feature>
<feature type="compositionally biased region" description="Basic and acidic residues" evidence="1">
    <location>
        <begin position="445"/>
        <end position="465"/>
    </location>
</feature>
<protein>
    <submittedName>
        <fullName evidence="3">Uncharacterized protein</fullName>
    </submittedName>
</protein>
<dbReference type="PANTHER" id="PTHR37538">
    <property type="entry name" value="BTB DOMAIN-CONTAINING PROTEIN"/>
    <property type="match status" value="1"/>
</dbReference>
<feature type="compositionally biased region" description="Low complexity" evidence="1">
    <location>
        <begin position="67"/>
        <end position="81"/>
    </location>
</feature>
<sequence>MRYLPNLKVYITVETATAIGLSFVAASSYIFHSVMAKRKKSGVSKPPQPTASASTSATSPVDGNGLAQAEPAVPAAPVTQEVDTRPETSPYGSHACTMPFASPLTLPLDILKKNPKLYAAYESCLPELQGLPEDVGHVIVHFLHTGAYESLKPKQTDAVAKQICELKTSIQAYAAARAYDLPDLMRLAEAQIAKNGDGLPLPAMLEVARDAYPTLTEADGWFLDYLQSRIRPHLQDPTTLLGSDTLDQISSIISPNRVLLRTLLELFCERIAVRTTEPVASPPTANLAPGGAITDPGNSKPVSPLPSALSRKDSKGTPWPSPDNVASSPPVSEAQPMPIPHPVTSSLAPLPEWGPVILDVVSPPGPAIEAKTADEKEANSVPASEVKVRMEPESETDDRPEPETQLPEKPEVRTAVEAEAMTTAEPEMNQEKDRAIPDPAPSAQLERKDPGKAIDLEEAPCKEPESIPEPIPELETGATNRQSHVQGLLLREADSGFWDGPDVMDSGKELAPSLVEVESTVAVQSSPDKGSAHELETGVNPRHVFGVDTRDFAALDKQTPPEPEPAGETVPVSVSARKLVSEATAEIIMAEALDPEPGHGQLPIKVAQEATIADITVAAQNKELEAQPETEKVRGETVKSESMAKPEPETEPEPEPEPVPAEKFKVDQRDNSHSAIPTTAGLNAAADIVKSPALVSANMKPAPQQEPGTKTEAVTTDVQPGGIGGVGGGDLQGRQRSWKKRFSSLRTPFLFGRGM</sequence>
<feature type="region of interest" description="Disordered" evidence="1">
    <location>
        <begin position="41"/>
        <end position="94"/>
    </location>
</feature>
<dbReference type="PANTHER" id="PTHR37538:SF1">
    <property type="entry name" value="BTB DOMAIN-CONTAINING PROTEIN"/>
    <property type="match status" value="1"/>
</dbReference>
<name>A0AAN6SXK3_9PEZI</name>
<comment type="caution">
    <text evidence="3">The sequence shown here is derived from an EMBL/GenBank/DDBJ whole genome shotgun (WGS) entry which is preliminary data.</text>
</comment>
<feature type="compositionally biased region" description="Polar residues" evidence="1">
    <location>
        <begin position="706"/>
        <end position="718"/>
    </location>
</feature>
<keyword evidence="2" id="KW-0812">Transmembrane</keyword>
<keyword evidence="4" id="KW-1185">Reference proteome</keyword>
<accession>A0AAN6SXK3</accession>
<dbReference type="EMBL" id="MU863672">
    <property type="protein sequence ID" value="KAK4097555.1"/>
    <property type="molecule type" value="Genomic_DNA"/>
</dbReference>
<feature type="compositionally biased region" description="Low complexity" evidence="1">
    <location>
        <begin position="50"/>
        <end position="60"/>
    </location>
</feature>
<dbReference type="AlphaFoldDB" id="A0AAN6SXK3"/>
<feature type="compositionally biased region" description="Gly residues" evidence="1">
    <location>
        <begin position="721"/>
        <end position="731"/>
    </location>
</feature>
<evidence type="ECO:0000313" key="4">
    <source>
        <dbReference type="Proteomes" id="UP001305647"/>
    </source>
</evidence>
<evidence type="ECO:0000313" key="3">
    <source>
        <dbReference type="EMBL" id="KAK4097555.1"/>
    </source>
</evidence>
<evidence type="ECO:0000256" key="2">
    <source>
        <dbReference type="SAM" id="Phobius"/>
    </source>
</evidence>
<keyword evidence="2" id="KW-0472">Membrane</keyword>
<feature type="compositionally biased region" description="Low complexity" evidence="1">
    <location>
        <begin position="417"/>
        <end position="427"/>
    </location>
</feature>
<evidence type="ECO:0000256" key="1">
    <source>
        <dbReference type="SAM" id="MobiDB-lite"/>
    </source>
</evidence>
<gene>
    <name evidence="3" type="ORF">N658DRAFT_489084</name>
</gene>
<feature type="region of interest" description="Disordered" evidence="1">
    <location>
        <begin position="699"/>
        <end position="739"/>
    </location>
</feature>
<organism evidence="3 4">
    <name type="scientific">Parathielavia hyrcaniae</name>
    <dbReference type="NCBI Taxonomy" id="113614"/>
    <lineage>
        <taxon>Eukaryota</taxon>
        <taxon>Fungi</taxon>
        <taxon>Dikarya</taxon>
        <taxon>Ascomycota</taxon>
        <taxon>Pezizomycotina</taxon>
        <taxon>Sordariomycetes</taxon>
        <taxon>Sordariomycetidae</taxon>
        <taxon>Sordariales</taxon>
        <taxon>Chaetomiaceae</taxon>
        <taxon>Parathielavia</taxon>
    </lineage>
</organism>
<reference evidence="3" key="1">
    <citation type="journal article" date="2023" name="Mol. Phylogenet. Evol.">
        <title>Genome-scale phylogeny and comparative genomics of the fungal order Sordariales.</title>
        <authorList>
            <person name="Hensen N."/>
            <person name="Bonometti L."/>
            <person name="Westerberg I."/>
            <person name="Brannstrom I.O."/>
            <person name="Guillou S."/>
            <person name="Cros-Aarteil S."/>
            <person name="Calhoun S."/>
            <person name="Haridas S."/>
            <person name="Kuo A."/>
            <person name="Mondo S."/>
            <person name="Pangilinan J."/>
            <person name="Riley R."/>
            <person name="LaButti K."/>
            <person name="Andreopoulos B."/>
            <person name="Lipzen A."/>
            <person name="Chen C."/>
            <person name="Yan M."/>
            <person name="Daum C."/>
            <person name="Ng V."/>
            <person name="Clum A."/>
            <person name="Steindorff A."/>
            <person name="Ohm R.A."/>
            <person name="Martin F."/>
            <person name="Silar P."/>
            <person name="Natvig D.O."/>
            <person name="Lalanne C."/>
            <person name="Gautier V."/>
            <person name="Ament-Velasquez S.L."/>
            <person name="Kruys A."/>
            <person name="Hutchinson M.I."/>
            <person name="Powell A.J."/>
            <person name="Barry K."/>
            <person name="Miller A.N."/>
            <person name="Grigoriev I.V."/>
            <person name="Debuchy R."/>
            <person name="Gladieux P."/>
            <person name="Hiltunen Thoren M."/>
            <person name="Johannesson H."/>
        </authorList>
    </citation>
    <scope>NUCLEOTIDE SEQUENCE</scope>
    <source>
        <strain evidence="3">CBS 757.83</strain>
    </source>
</reference>
<dbReference type="Proteomes" id="UP001305647">
    <property type="component" value="Unassembled WGS sequence"/>
</dbReference>
<feature type="compositionally biased region" description="Basic and acidic residues" evidence="1">
    <location>
        <begin position="622"/>
        <end position="648"/>
    </location>
</feature>
<feature type="region of interest" description="Disordered" evidence="1">
    <location>
        <begin position="367"/>
        <end position="483"/>
    </location>
</feature>
<feature type="region of interest" description="Disordered" evidence="1">
    <location>
        <begin position="519"/>
        <end position="544"/>
    </location>
</feature>
<feature type="compositionally biased region" description="Basic and acidic residues" evidence="1">
    <location>
        <begin position="660"/>
        <end position="672"/>
    </location>
</feature>
<feature type="compositionally biased region" description="Basic and acidic residues" evidence="1">
    <location>
        <begin position="386"/>
        <end position="416"/>
    </location>
</feature>
<proteinExistence type="predicted"/>
<reference evidence="3" key="2">
    <citation type="submission" date="2023-05" db="EMBL/GenBank/DDBJ databases">
        <authorList>
            <consortium name="Lawrence Berkeley National Laboratory"/>
            <person name="Steindorff A."/>
            <person name="Hensen N."/>
            <person name="Bonometti L."/>
            <person name="Westerberg I."/>
            <person name="Brannstrom I.O."/>
            <person name="Guillou S."/>
            <person name="Cros-Aarteil S."/>
            <person name="Calhoun S."/>
            <person name="Haridas S."/>
            <person name="Kuo A."/>
            <person name="Mondo S."/>
            <person name="Pangilinan J."/>
            <person name="Riley R."/>
            <person name="Labutti K."/>
            <person name="Andreopoulos B."/>
            <person name="Lipzen A."/>
            <person name="Chen C."/>
            <person name="Yanf M."/>
            <person name="Daum C."/>
            <person name="Ng V."/>
            <person name="Clum A."/>
            <person name="Ohm R."/>
            <person name="Martin F."/>
            <person name="Silar P."/>
            <person name="Natvig D."/>
            <person name="Lalanne C."/>
            <person name="Gautier V."/>
            <person name="Ament-Velasquez S.L."/>
            <person name="Kruys A."/>
            <person name="Hutchinson M.I."/>
            <person name="Powell A.J."/>
            <person name="Barry K."/>
            <person name="Miller A.N."/>
            <person name="Grigoriev I.V."/>
            <person name="Debuchy R."/>
            <person name="Gladieux P."/>
            <person name="Thoren M.H."/>
            <person name="Johannesson H."/>
        </authorList>
    </citation>
    <scope>NUCLEOTIDE SEQUENCE</scope>
    <source>
        <strain evidence="3">CBS 757.83</strain>
    </source>
</reference>
<feature type="transmembrane region" description="Helical" evidence="2">
    <location>
        <begin position="7"/>
        <end position="31"/>
    </location>
</feature>
<feature type="region of interest" description="Disordered" evidence="1">
    <location>
        <begin position="279"/>
        <end position="343"/>
    </location>
</feature>
<keyword evidence="2" id="KW-1133">Transmembrane helix</keyword>